<dbReference type="SUPFAM" id="SSF52540">
    <property type="entry name" value="P-loop containing nucleoside triphosphate hydrolases"/>
    <property type="match status" value="1"/>
</dbReference>
<feature type="region of interest" description="Disordered" evidence="1">
    <location>
        <begin position="740"/>
        <end position="766"/>
    </location>
</feature>
<dbReference type="AlphaFoldDB" id="A0AAN6SUP8"/>
<dbReference type="GO" id="GO:0006406">
    <property type="term" value="P:mRNA export from nucleus"/>
    <property type="evidence" value="ECO:0007669"/>
    <property type="project" value="TreeGrafter"/>
</dbReference>
<protein>
    <submittedName>
        <fullName evidence="3">THO complex subunit 1 transcription elongation factor-domain-containing protein</fullName>
    </submittedName>
</protein>
<keyword evidence="3" id="KW-0648">Protein biosynthesis</keyword>
<dbReference type="Pfam" id="PF00625">
    <property type="entry name" value="Guanylate_kin"/>
    <property type="match status" value="1"/>
</dbReference>
<accession>A0AAN6SUP8</accession>
<dbReference type="InterPro" id="IPR021861">
    <property type="entry name" value="THO_THOC1"/>
</dbReference>
<dbReference type="Proteomes" id="UP001303115">
    <property type="component" value="Unassembled WGS sequence"/>
</dbReference>
<proteinExistence type="predicted"/>
<dbReference type="EMBL" id="MU854329">
    <property type="protein sequence ID" value="KAK4043282.1"/>
    <property type="molecule type" value="Genomic_DNA"/>
</dbReference>
<evidence type="ECO:0000259" key="2">
    <source>
        <dbReference type="PROSITE" id="PS50052"/>
    </source>
</evidence>
<evidence type="ECO:0000313" key="3">
    <source>
        <dbReference type="EMBL" id="KAK4043282.1"/>
    </source>
</evidence>
<keyword evidence="3" id="KW-0251">Elongation factor</keyword>
<feature type="compositionally biased region" description="Basic and acidic residues" evidence="1">
    <location>
        <begin position="227"/>
        <end position="244"/>
    </location>
</feature>
<dbReference type="PROSITE" id="PS50052">
    <property type="entry name" value="GUANYLATE_KINASE_2"/>
    <property type="match status" value="1"/>
</dbReference>
<dbReference type="PANTHER" id="PTHR13265:SF0">
    <property type="entry name" value="HPR1"/>
    <property type="match status" value="1"/>
</dbReference>
<feature type="region of interest" description="Disordered" evidence="1">
    <location>
        <begin position="291"/>
        <end position="320"/>
    </location>
</feature>
<dbReference type="InterPro" id="IPR008144">
    <property type="entry name" value="Guanylate_kin-like_dom"/>
</dbReference>
<keyword evidence="4" id="KW-1185">Reference proteome</keyword>
<feature type="compositionally biased region" description="Basic and acidic residues" evidence="1">
    <location>
        <begin position="294"/>
        <end position="319"/>
    </location>
</feature>
<dbReference type="Pfam" id="PF11957">
    <property type="entry name" value="efThoc1"/>
    <property type="match status" value="1"/>
</dbReference>
<feature type="domain" description="Guanylate kinase-like" evidence="2">
    <location>
        <begin position="592"/>
        <end position="766"/>
    </location>
</feature>
<dbReference type="SMART" id="SM00072">
    <property type="entry name" value="GuKc"/>
    <property type="match status" value="1"/>
</dbReference>
<dbReference type="Gene3D" id="3.40.50.300">
    <property type="entry name" value="P-loop containing nucleotide triphosphate hydrolases"/>
    <property type="match status" value="1"/>
</dbReference>
<evidence type="ECO:0000313" key="4">
    <source>
        <dbReference type="Proteomes" id="UP001303115"/>
    </source>
</evidence>
<dbReference type="PANTHER" id="PTHR13265">
    <property type="entry name" value="THO COMPLEX SUBUNIT 1"/>
    <property type="match status" value="1"/>
</dbReference>
<comment type="caution">
    <text evidence="3">The sequence shown here is derived from an EMBL/GenBank/DDBJ whole genome shotgun (WGS) entry which is preliminary data.</text>
</comment>
<dbReference type="GO" id="GO:0000445">
    <property type="term" value="C:THO complex part of transcription export complex"/>
    <property type="evidence" value="ECO:0007669"/>
    <property type="project" value="TreeGrafter"/>
</dbReference>
<dbReference type="GO" id="GO:0003746">
    <property type="term" value="F:translation elongation factor activity"/>
    <property type="evidence" value="ECO:0007669"/>
    <property type="project" value="UniProtKB-KW"/>
</dbReference>
<dbReference type="InterPro" id="IPR008145">
    <property type="entry name" value="GK/Ca_channel_bsu"/>
</dbReference>
<dbReference type="InterPro" id="IPR027417">
    <property type="entry name" value="P-loop_NTPase"/>
</dbReference>
<reference evidence="4" key="1">
    <citation type="journal article" date="2023" name="Mol. Phylogenet. Evol.">
        <title>Genome-scale phylogeny and comparative genomics of the fungal order Sordariales.</title>
        <authorList>
            <person name="Hensen N."/>
            <person name="Bonometti L."/>
            <person name="Westerberg I."/>
            <person name="Brannstrom I.O."/>
            <person name="Guillou S."/>
            <person name="Cros-Aarteil S."/>
            <person name="Calhoun S."/>
            <person name="Haridas S."/>
            <person name="Kuo A."/>
            <person name="Mondo S."/>
            <person name="Pangilinan J."/>
            <person name="Riley R."/>
            <person name="LaButti K."/>
            <person name="Andreopoulos B."/>
            <person name="Lipzen A."/>
            <person name="Chen C."/>
            <person name="Yan M."/>
            <person name="Daum C."/>
            <person name="Ng V."/>
            <person name="Clum A."/>
            <person name="Steindorff A."/>
            <person name="Ohm R.A."/>
            <person name="Martin F."/>
            <person name="Silar P."/>
            <person name="Natvig D.O."/>
            <person name="Lalanne C."/>
            <person name="Gautier V."/>
            <person name="Ament-Velasquez S.L."/>
            <person name="Kruys A."/>
            <person name="Hutchinson M.I."/>
            <person name="Powell A.J."/>
            <person name="Barry K."/>
            <person name="Miller A.N."/>
            <person name="Grigoriev I.V."/>
            <person name="Debuchy R."/>
            <person name="Gladieux P."/>
            <person name="Hiltunen Thoren M."/>
            <person name="Johannesson H."/>
        </authorList>
    </citation>
    <scope>NUCLEOTIDE SEQUENCE [LARGE SCALE GENOMIC DNA]</scope>
    <source>
        <strain evidence="4">CBS 284.82</strain>
    </source>
</reference>
<sequence>MPSATIDSHGISGVAAAGSFLDNLLTRADSVKQTAAIEPPLDKSDFDDVRRQLSDALGYEFGADEPGDSKKIQRFAVLETAARDTFKSLIATTPIESPAFVKVWNLLDVLSLLSDCELCDPALLFWLVEELLDSQTIAGCRKVFDYLESRRERITAKHFKQKQLVILRTCNELLRRLSRALDPAFCGRVFIFMFQSFPLGDKSSVNLRGEYHVENVTTFDQETPVEGGEKMDVDTDAKSQKDKPLDPDALYPIFWGLQESFNQPKKLFDSSHFAAFKAGLEATMATFLSISPEKPPRAKEKQDKPDEEMKPSLKRKRDDVDDELASGFNPKYLTSRDLFKLEISDLAFRRNVLVQALITMEFLLSLSPQAKEKLASVKAPNKSVTYSDQQLSEEDTKWATDMKTAIVKYMQKGVEGPYFERMVGTVIVRDKNWVRWKIENCPSIELPTMSPAMFTDARAAATRLARTRRLPNESRSLEFLGDEDETSAMEKLKDPERYSLPNLSSFKDGIADDDFDIDRATSDESRVSAIESKASKAWKALRIASKSKLVVFDKIEDDDKIDIIFKDKPAQDAEVEEDAANGDVVFPEDRRAIAIVDTASSPGSRSELVTQFIAQHSRVFTRVPPHVTRQPQEGEVNGQDYHFVDIQAFNVMRDGDLFLEFSEEGDNIHGTNKRVVEGIMDNDRVPVMEVDPQGAQQVKDNGFDARFILVEAGEATETEPREFYDAVAKDVDSLKAAIFGPESEPPAASGDGDVSMADGAALETVT</sequence>
<feature type="region of interest" description="Disordered" evidence="1">
    <location>
        <begin position="223"/>
        <end position="244"/>
    </location>
</feature>
<gene>
    <name evidence="3" type="ORF">C8A01DRAFT_13169</name>
</gene>
<organism evidence="3 4">
    <name type="scientific">Parachaetomium inaequale</name>
    <dbReference type="NCBI Taxonomy" id="2588326"/>
    <lineage>
        <taxon>Eukaryota</taxon>
        <taxon>Fungi</taxon>
        <taxon>Dikarya</taxon>
        <taxon>Ascomycota</taxon>
        <taxon>Pezizomycotina</taxon>
        <taxon>Sordariomycetes</taxon>
        <taxon>Sordariomycetidae</taxon>
        <taxon>Sordariales</taxon>
        <taxon>Chaetomiaceae</taxon>
        <taxon>Parachaetomium</taxon>
    </lineage>
</organism>
<evidence type="ECO:0000256" key="1">
    <source>
        <dbReference type="SAM" id="MobiDB-lite"/>
    </source>
</evidence>
<name>A0AAN6SUP8_9PEZI</name>